<dbReference type="Pfam" id="PF06224">
    <property type="entry name" value="AlkZ-like"/>
    <property type="match status" value="1"/>
</dbReference>
<accession>A0A917V6U9</accession>
<evidence type="ECO:0000313" key="1">
    <source>
        <dbReference type="EMBL" id="GGK45605.1"/>
    </source>
</evidence>
<reference evidence="1 2" key="1">
    <citation type="journal article" date="2014" name="Int. J. Syst. Evol. Microbiol.">
        <title>Complete genome sequence of Corynebacterium casei LMG S-19264T (=DSM 44701T), isolated from a smear-ripened cheese.</title>
        <authorList>
            <consortium name="US DOE Joint Genome Institute (JGI-PGF)"/>
            <person name="Walter F."/>
            <person name="Albersmeier A."/>
            <person name="Kalinowski J."/>
            <person name="Ruckert C."/>
        </authorList>
    </citation>
    <scope>NUCLEOTIDE SEQUENCE [LARGE SCALE GENOMIC DNA]</scope>
    <source>
        <strain evidence="1 2">CGMCC 1.9161</strain>
    </source>
</reference>
<organism evidence="1 2">
    <name type="scientific">Salinarimonas ramus</name>
    <dbReference type="NCBI Taxonomy" id="690164"/>
    <lineage>
        <taxon>Bacteria</taxon>
        <taxon>Pseudomonadati</taxon>
        <taxon>Pseudomonadota</taxon>
        <taxon>Alphaproteobacteria</taxon>
        <taxon>Hyphomicrobiales</taxon>
        <taxon>Salinarimonadaceae</taxon>
        <taxon>Salinarimonas</taxon>
    </lineage>
</organism>
<comment type="caution">
    <text evidence="1">The sequence shown here is derived from an EMBL/GenBank/DDBJ whole genome shotgun (WGS) entry which is preliminary data.</text>
</comment>
<evidence type="ECO:0000313" key="2">
    <source>
        <dbReference type="Proteomes" id="UP000600449"/>
    </source>
</evidence>
<evidence type="ECO:0008006" key="3">
    <source>
        <dbReference type="Google" id="ProtNLM"/>
    </source>
</evidence>
<dbReference type="Proteomes" id="UP000600449">
    <property type="component" value="Unassembled WGS sequence"/>
</dbReference>
<dbReference type="PANTHER" id="PTHR30528">
    <property type="entry name" value="CYTOPLASMIC PROTEIN"/>
    <property type="match status" value="1"/>
</dbReference>
<keyword evidence="2" id="KW-1185">Reference proteome</keyword>
<gene>
    <name evidence="1" type="ORF">GCM10011322_36020</name>
</gene>
<sequence>MRIEGEAARRFLCERLGLAGAHWADASPLPRLGMVQVDTIRIAGGRNHELALAARADVPTRGFDREVYGSGLFVEQHYPVHLVRAASRRRFMEGMAHRATRFRIAGMSDVEVAALEETVLDHIRANGPAKARDFESVRVPGGFDTLKATTIALERLYLAGRLQIAGRSHAFERLFDLTERLHPDDEAPVGPLPLDAEAIADHARFALDVLKLATPDALVDRVQHHAGPWRSDARKERLRAQTRAALDRIGAVPVEVVIDGEAVEHLVLADDLEALRAAAEGDAPALDEPMRIVPPLDNLLFDRRRFERLFGRRFLFEAYKPKRERSFYFAMPLIHRAAFAGIVDLRLVEGRRLMVERLEAVPWTERAALRAALHRLARLVGAERVSAHPRIDGAMRKAVIGRVEGGGG</sequence>
<protein>
    <recommendedName>
        <fullName evidence="3">Winged helix-turn-helix domain-containing protein</fullName>
    </recommendedName>
</protein>
<dbReference type="PANTHER" id="PTHR30528:SF0">
    <property type="entry name" value="CYTOPLASMIC PROTEIN"/>
    <property type="match status" value="1"/>
</dbReference>
<dbReference type="EMBL" id="BMMF01000011">
    <property type="protein sequence ID" value="GGK45605.1"/>
    <property type="molecule type" value="Genomic_DNA"/>
</dbReference>
<name>A0A917V6U9_9HYPH</name>
<dbReference type="AlphaFoldDB" id="A0A917V6U9"/>
<dbReference type="InterPro" id="IPR009351">
    <property type="entry name" value="AlkZ-like"/>
</dbReference>
<dbReference type="RefSeq" id="WP_188914640.1">
    <property type="nucleotide sequence ID" value="NZ_BMMF01000011.1"/>
</dbReference>
<proteinExistence type="predicted"/>